<gene>
    <name evidence="2" type="ORF">GCM10017577_68030</name>
</gene>
<dbReference type="Gene3D" id="3.30.750.24">
    <property type="entry name" value="STAS domain"/>
    <property type="match status" value="1"/>
</dbReference>
<evidence type="ECO:0000313" key="3">
    <source>
        <dbReference type="Proteomes" id="UP001143463"/>
    </source>
</evidence>
<dbReference type="PROSITE" id="PS50801">
    <property type="entry name" value="STAS"/>
    <property type="match status" value="1"/>
</dbReference>
<organism evidence="2 3">
    <name type="scientific">Pseudonocardia halophobica</name>
    <dbReference type="NCBI Taxonomy" id="29401"/>
    <lineage>
        <taxon>Bacteria</taxon>
        <taxon>Bacillati</taxon>
        <taxon>Actinomycetota</taxon>
        <taxon>Actinomycetes</taxon>
        <taxon>Pseudonocardiales</taxon>
        <taxon>Pseudonocardiaceae</taxon>
        <taxon>Pseudonocardia</taxon>
    </lineage>
</organism>
<accession>A0A9W6UCS1</accession>
<protein>
    <recommendedName>
        <fullName evidence="1">STAS domain-containing protein</fullName>
    </recommendedName>
</protein>
<name>A0A9W6UCS1_9PSEU</name>
<comment type="caution">
    <text evidence="2">The sequence shown here is derived from an EMBL/GenBank/DDBJ whole genome shotgun (WGS) entry which is preliminary data.</text>
</comment>
<dbReference type="SUPFAM" id="SSF52091">
    <property type="entry name" value="SpoIIaa-like"/>
    <property type="match status" value="1"/>
</dbReference>
<reference evidence="2" key="1">
    <citation type="journal article" date="2014" name="Int. J. Syst. Evol. Microbiol.">
        <title>Complete genome sequence of Corynebacterium casei LMG S-19264T (=DSM 44701T), isolated from a smear-ripened cheese.</title>
        <authorList>
            <consortium name="US DOE Joint Genome Institute (JGI-PGF)"/>
            <person name="Walter F."/>
            <person name="Albersmeier A."/>
            <person name="Kalinowski J."/>
            <person name="Ruckert C."/>
        </authorList>
    </citation>
    <scope>NUCLEOTIDE SEQUENCE</scope>
    <source>
        <strain evidence="2">VKM Ac-1069</strain>
    </source>
</reference>
<proteinExistence type="predicted"/>
<keyword evidence="3" id="KW-1185">Reference proteome</keyword>
<dbReference type="EMBL" id="BSFQ01000052">
    <property type="protein sequence ID" value="GLL15650.1"/>
    <property type="molecule type" value="Genomic_DNA"/>
</dbReference>
<evidence type="ECO:0000313" key="2">
    <source>
        <dbReference type="EMBL" id="GLL15650.1"/>
    </source>
</evidence>
<reference evidence="2" key="2">
    <citation type="submission" date="2023-01" db="EMBL/GenBank/DDBJ databases">
        <authorList>
            <person name="Sun Q."/>
            <person name="Evtushenko L."/>
        </authorList>
    </citation>
    <scope>NUCLEOTIDE SEQUENCE</scope>
    <source>
        <strain evidence="2">VKM Ac-1069</strain>
    </source>
</reference>
<sequence length="129" mass="13829">MEEARPVHPPEPVTSSAREYSRDGLAEMLAVRPAPGLALLMLFGEIDLTGSADVGAWVEGQEADRVVLDLSDVGFVAARAARRLAEAQQTLRRRGSVVRVVVSGNPVLSRVLRLVGSFDLYDSVAAACR</sequence>
<dbReference type="AlphaFoldDB" id="A0A9W6UCS1"/>
<dbReference type="Proteomes" id="UP001143463">
    <property type="component" value="Unassembled WGS sequence"/>
</dbReference>
<dbReference type="Pfam" id="PF01740">
    <property type="entry name" value="STAS"/>
    <property type="match status" value="1"/>
</dbReference>
<feature type="domain" description="STAS" evidence="1">
    <location>
        <begin position="27"/>
        <end position="129"/>
    </location>
</feature>
<evidence type="ECO:0000259" key="1">
    <source>
        <dbReference type="PROSITE" id="PS50801"/>
    </source>
</evidence>
<dbReference type="InterPro" id="IPR036513">
    <property type="entry name" value="STAS_dom_sf"/>
</dbReference>
<dbReference type="InterPro" id="IPR002645">
    <property type="entry name" value="STAS_dom"/>
</dbReference>